<dbReference type="STRING" id="1263868.RESH_04855"/>
<protein>
    <submittedName>
        <fullName evidence="1">Uncharacterized protein</fullName>
    </submittedName>
</protein>
<dbReference type="Proteomes" id="UP000011996">
    <property type="component" value="Unassembled WGS sequence"/>
</dbReference>
<evidence type="ECO:0000313" key="1">
    <source>
        <dbReference type="EMBL" id="EMI24484.1"/>
    </source>
</evidence>
<proteinExistence type="predicted"/>
<gene>
    <name evidence="1" type="ORF">RESH_04855</name>
</gene>
<name>M5SE93_9BACT</name>
<sequence length="50" mass="5916">MKQLRRPMTFEIEGHFVSISRFNFEISLMRPDWWQNSPITAVVQSFGGRS</sequence>
<dbReference type="PATRIC" id="fig|1263868.3.peg.5278"/>
<accession>M5SE93</accession>
<dbReference type="EMBL" id="ANOF01000155">
    <property type="protein sequence ID" value="EMI24484.1"/>
    <property type="molecule type" value="Genomic_DNA"/>
</dbReference>
<evidence type="ECO:0000313" key="2">
    <source>
        <dbReference type="Proteomes" id="UP000011996"/>
    </source>
</evidence>
<comment type="caution">
    <text evidence="1">The sequence shown here is derived from an EMBL/GenBank/DDBJ whole genome shotgun (WGS) entry which is preliminary data.</text>
</comment>
<dbReference type="AlphaFoldDB" id="M5SE93"/>
<reference evidence="1 2" key="1">
    <citation type="journal article" date="2013" name="Mar. Genomics">
        <title>Expression of sulfatases in Rhodopirellula baltica and the diversity of sulfatases in the genus Rhodopirellula.</title>
        <authorList>
            <person name="Wegner C.E."/>
            <person name="Richter-Heitmann T."/>
            <person name="Klindworth A."/>
            <person name="Klockow C."/>
            <person name="Richter M."/>
            <person name="Achstetter T."/>
            <person name="Glockner F.O."/>
            <person name="Harder J."/>
        </authorList>
    </citation>
    <scope>NUCLEOTIDE SEQUENCE [LARGE SCALE GENOMIC DNA]</scope>
    <source>
        <strain evidence="1 2">SH398</strain>
    </source>
</reference>
<organism evidence="1 2">
    <name type="scientific">Rhodopirellula europaea SH398</name>
    <dbReference type="NCBI Taxonomy" id="1263868"/>
    <lineage>
        <taxon>Bacteria</taxon>
        <taxon>Pseudomonadati</taxon>
        <taxon>Planctomycetota</taxon>
        <taxon>Planctomycetia</taxon>
        <taxon>Pirellulales</taxon>
        <taxon>Pirellulaceae</taxon>
        <taxon>Rhodopirellula</taxon>
    </lineage>
</organism>